<keyword evidence="5" id="KW-1185">Reference proteome</keyword>
<dbReference type="AlphaFoldDB" id="A0A3N1PSM7"/>
<dbReference type="PANTHER" id="PTHR43436:SF1">
    <property type="entry name" value="TRANSCRIPTIONAL REGULATORY PROTEIN"/>
    <property type="match status" value="1"/>
</dbReference>
<accession>A0A3N1PSM7</accession>
<dbReference type="RefSeq" id="WP_123421357.1">
    <property type="nucleotide sequence ID" value="NZ_RJUL01000004.1"/>
</dbReference>
<keyword evidence="2" id="KW-0804">Transcription</keyword>
<feature type="domain" description="HTH araC/xylS-type" evidence="3">
    <location>
        <begin position="187"/>
        <end position="285"/>
    </location>
</feature>
<dbReference type="GO" id="GO:0043565">
    <property type="term" value="F:sequence-specific DNA binding"/>
    <property type="evidence" value="ECO:0007669"/>
    <property type="project" value="InterPro"/>
</dbReference>
<organism evidence="4 5">
    <name type="scientific">Gallaecimonas pentaromativorans</name>
    <dbReference type="NCBI Taxonomy" id="584787"/>
    <lineage>
        <taxon>Bacteria</taxon>
        <taxon>Pseudomonadati</taxon>
        <taxon>Pseudomonadota</taxon>
        <taxon>Gammaproteobacteria</taxon>
        <taxon>Enterobacterales</taxon>
        <taxon>Gallaecimonadaceae</taxon>
        <taxon>Gallaecimonas</taxon>
    </lineage>
</organism>
<dbReference type="EMBL" id="RJUL01000004">
    <property type="protein sequence ID" value="ROQ27526.1"/>
    <property type="molecule type" value="Genomic_DNA"/>
</dbReference>
<dbReference type="Gene3D" id="1.10.10.60">
    <property type="entry name" value="Homeodomain-like"/>
    <property type="match status" value="1"/>
</dbReference>
<gene>
    <name evidence="4" type="ORF">EDC28_104176</name>
</gene>
<keyword evidence="1" id="KW-0805">Transcription regulation</keyword>
<dbReference type="SUPFAM" id="SSF46689">
    <property type="entry name" value="Homeodomain-like"/>
    <property type="match status" value="2"/>
</dbReference>
<sequence length="296" mass="32421">MVREELSPLACLIARHAKVDGINDTPIERLRLMRSHSPTLPIPWAYRPSLCVVAQGAKAALWNGQSYRYDPSCYLVVSVDLPAVSHIAKASVDEPFLSFHLGFDAALVARYVEALPAAPMAAPMATTPTEPELADACFRLLSLLDTPEDIAALAPLIEQEIVYRLVKGGAGATLRHIAGNLGDNAVGRAVQWVKGHFCEPFTVQELANEVGLSESVLFERFKALTALSPIHYRTSLRLHEARRLMVFEGFDAAQAAYRVGYGTPSQFSREYRRFFGHSPAADAGRLRQGHGLNLSV</sequence>
<evidence type="ECO:0000256" key="1">
    <source>
        <dbReference type="ARBA" id="ARBA00023015"/>
    </source>
</evidence>
<evidence type="ECO:0000256" key="2">
    <source>
        <dbReference type="ARBA" id="ARBA00023163"/>
    </source>
</evidence>
<dbReference type="InterPro" id="IPR009057">
    <property type="entry name" value="Homeodomain-like_sf"/>
</dbReference>
<reference evidence="4 5" key="1">
    <citation type="submission" date="2018-11" db="EMBL/GenBank/DDBJ databases">
        <title>Genomic Encyclopedia of Type Strains, Phase IV (KMG-IV): sequencing the most valuable type-strain genomes for metagenomic binning, comparative biology and taxonomic classification.</title>
        <authorList>
            <person name="Goeker M."/>
        </authorList>
    </citation>
    <scope>NUCLEOTIDE SEQUENCE [LARGE SCALE GENOMIC DNA]</scope>
    <source>
        <strain evidence="4 5">DSM 21945</strain>
    </source>
</reference>
<proteinExistence type="predicted"/>
<protein>
    <submittedName>
        <fullName evidence="4">AraC family transcriptional regulator</fullName>
    </submittedName>
</protein>
<dbReference type="Pfam" id="PF12833">
    <property type="entry name" value="HTH_18"/>
    <property type="match status" value="1"/>
</dbReference>
<dbReference type="InterPro" id="IPR009594">
    <property type="entry name" value="Tscrpt_reg_HTH_AraC_N"/>
</dbReference>
<evidence type="ECO:0000259" key="3">
    <source>
        <dbReference type="PROSITE" id="PS01124"/>
    </source>
</evidence>
<dbReference type="InterPro" id="IPR018060">
    <property type="entry name" value="HTH_AraC"/>
</dbReference>
<name>A0A3N1PSM7_9GAMM</name>
<comment type="caution">
    <text evidence="4">The sequence shown here is derived from an EMBL/GenBank/DDBJ whole genome shotgun (WGS) entry which is preliminary data.</text>
</comment>
<dbReference type="STRING" id="584787.GCA_001247655_02621"/>
<evidence type="ECO:0000313" key="4">
    <source>
        <dbReference type="EMBL" id="ROQ27526.1"/>
    </source>
</evidence>
<dbReference type="Pfam" id="PF06719">
    <property type="entry name" value="AraC_N"/>
    <property type="match status" value="1"/>
</dbReference>
<dbReference type="GO" id="GO:0003700">
    <property type="term" value="F:DNA-binding transcription factor activity"/>
    <property type="evidence" value="ECO:0007669"/>
    <property type="project" value="InterPro"/>
</dbReference>
<evidence type="ECO:0000313" key="5">
    <source>
        <dbReference type="Proteomes" id="UP000268033"/>
    </source>
</evidence>
<dbReference type="SMART" id="SM00342">
    <property type="entry name" value="HTH_ARAC"/>
    <property type="match status" value="1"/>
</dbReference>
<dbReference type="Proteomes" id="UP000268033">
    <property type="component" value="Unassembled WGS sequence"/>
</dbReference>
<dbReference type="PROSITE" id="PS01124">
    <property type="entry name" value="HTH_ARAC_FAMILY_2"/>
    <property type="match status" value="1"/>
</dbReference>
<dbReference type="PANTHER" id="PTHR43436">
    <property type="entry name" value="ARAC-FAMILY TRANSCRIPTIONAL REGULATOR"/>
    <property type="match status" value="1"/>
</dbReference>